<gene>
    <name evidence="2" type="ORF">g.7923</name>
</gene>
<reference evidence="2" key="1">
    <citation type="submission" date="2018-04" db="EMBL/GenBank/DDBJ databases">
        <title>Transcriptome assembly of Sipha flava.</title>
        <authorList>
            <person name="Scully E.D."/>
            <person name="Geib S.M."/>
            <person name="Palmer N.A."/>
            <person name="Koch K."/>
            <person name="Bradshaw J."/>
            <person name="Heng-Moss T."/>
            <person name="Sarath G."/>
        </authorList>
    </citation>
    <scope>NUCLEOTIDE SEQUENCE</scope>
</reference>
<feature type="region of interest" description="Disordered" evidence="1">
    <location>
        <begin position="339"/>
        <end position="364"/>
    </location>
</feature>
<feature type="region of interest" description="Disordered" evidence="1">
    <location>
        <begin position="130"/>
        <end position="152"/>
    </location>
</feature>
<sequence>MYGLREDHDTRNRLVAAELQLVGGLTRRHHGWHHGGRIEHTTGHGLLDLGQRRAHRWTVYGRVPGARVQHPGHVATYLLGRTVRHMPDDGQSGVHVRLGHDSGSGRIYQHGSGHGRHHGGRFSAAAHVRVSAGHAEHHTVRDVGQRLHRLRGRHRDHVAAERVAGRGHGPAERAVASGVHVLRFRGQLPHDQLDDGAGLRGHHHHSAGVQRVPEGQDQQEAVHAVADRTVDHGRGHDAVSDHQHCRGLQHDPDGRDQIRAAGHTGAAAEAVPVRVPGRVHHSGGRVLDIHVAGAAGVGEAQVPDRHKSRAAGAGHGQRDRVAAVVPAVRRVAVAQRVAADGGRQDADGQHRVGRHHRGGAAVGGRGVRAVAAVRVVQHHRGRAQGHRAADVGAAQDLEELAHGRPGVADHVRRDDRAGHRRGPADRRAGVRAVRVRQRRADRRARARPVARHRPVHAAGHARRRGRGAGRQGAAVRGQRERHQPVRVQAEDRRGAALRVRRGRAGGQRRAVGSRAVGRAAGARVAHRRAGHGRAPVLGRGRHQAAVRTVRISGGRRLRRVAGRRARRVDRLHARQRAAVRAVLPDRARRGRVPPAPAAVPAPRRRRRQVRERRAKALLTARPARPVRYLIGTRSSRIRPTHLTYPSSTGRRRLDDLRVSSRGKRVPPGSR</sequence>
<feature type="region of interest" description="Disordered" evidence="1">
    <location>
        <begin position="413"/>
        <end position="542"/>
    </location>
</feature>
<evidence type="ECO:0000313" key="2">
    <source>
        <dbReference type="EMBL" id="MBY71507.1"/>
    </source>
</evidence>
<feature type="compositionally biased region" description="Basic and acidic residues" evidence="1">
    <location>
        <begin position="413"/>
        <end position="428"/>
    </location>
</feature>
<feature type="compositionally biased region" description="Basic residues" evidence="1">
    <location>
        <begin position="433"/>
        <end position="467"/>
    </location>
</feature>
<proteinExistence type="predicted"/>
<dbReference type="EMBL" id="GGMS01002304">
    <property type="protein sequence ID" value="MBY71507.1"/>
    <property type="molecule type" value="Transcribed_RNA"/>
</dbReference>
<accession>A0A2S2Q151</accession>
<feature type="region of interest" description="Disordered" evidence="1">
    <location>
        <begin position="588"/>
        <end position="609"/>
    </location>
</feature>
<feature type="region of interest" description="Disordered" evidence="1">
    <location>
        <begin position="639"/>
        <end position="670"/>
    </location>
</feature>
<evidence type="ECO:0000256" key="1">
    <source>
        <dbReference type="SAM" id="MobiDB-lite"/>
    </source>
</evidence>
<protein>
    <submittedName>
        <fullName evidence="2">Uncharacterized protein</fullName>
    </submittedName>
</protein>
<feature type="compositionally biased region" description="Basic and acidic residues" evidence="1">
    <location>
        <begin position="477"/>
        <end position="494"/>
    </location>
</feature>
<feature type="compositionally biased region" description="Low complexity" evidence="1">
    <location>
        <begin position="507"/>
        <end position="523"/>
    </location>
</feature>
<feature type="compositionally biased region" description="Basic and acidic residues" evidence="1">
    <location>
        <begin position="134"/>
        <end position="145"/>
    </location>
</feature>
<organism evidence="2">
    <name type="scientific">Sipha flava</name>
    <name type="common">yellow sugarcane aphid</name>
    <dbReference type="NCBI Taxonomy" id="143950"/>
    <lineage>
        <taxon>Eukaryota</taxon>
        <taxon>Metazoa</taxon>
        <taxon>Ecdysozoa</taxon>
        <taxon>Arthropoda</taxon>
        <taxon>Hexapoda</taxon>
        <taxon>Insecta</taxon>
        <taxon>Pterygota</taxon>
        <taxon>Neoptera</taxon>
        <taxon>Paraneoptera</taxon>
        <taxon>Hemiptera</taxon>
        <taxon>Sternorrhyncha</taxon>
        <taxon>Aphidomorpha</taxon>
        <taxon>Aphidoidea</taxon>
        <taxon>Aphididae</taxon>
        <taxon>Sipha</taxon>
    </lineage>
</organism>
<name>A0A2S2Q151_9HEMI</name>
<dbReference type="AlphaFoldDB" id="A0A2S2Q151"/>